<protein>
    <submittedName>
        <fullName evidence="4">GNAT family N-acetyltransferase</fullName>
    </submittedName>
</protein>
<dbReference type="CDD" id="cd04301">
    <property type="entry name" value="NAT_SF"/>
    <property type="match status" value="1"/>
</dbReference>
<name>A0A4V2MAB3_9ACTN</name>
<gene>
    <name evidence="4" type="ORF">E0H73_25360</name>
</gene>
<dbReference type="PANTHER" id="PTHR43877">
    <property type="entry name" value="AMINOALKYLPHOSPHONATE N-ACETYLTRANSFERASE-RELATED-RELATED"/>
    <property type="match status" value="1"/>
</dbReference>
<feature type="domain" description="N-acetyltransferase" evidence="3">
    <location>
        <begin position="22"/>
        <end position="164"/>
    </location>
</feature>
<dbReference type="PANTHER" id="PTHR43877:SF2">
    <property type="entry name" value="AMINOALKYLPHOSPHONATE N-ACETYLTRANSFERASE-RELATED"/>
    <property type="match status" value="1"/>
</dbReference>
<dbReference type="PROSITE" id="PS51186">
    <property type="entry name" value="GNAT"/>
    <property type="match status" value="1"/>
</dbReference>
<dbReference type="Proteomes" id="UP000291144">
    <property type="component" value="Unassembled WGS sequence"/>
</dbReference>
<dbReference type="RefSeq" id="WP_131360792.1">
    <property type="nucleotide sequence ID" value="NZ_SJKB01000008.1"/>
</dbReference>
<comment type="caution">
    <text evidence="4">The sequence shown here is derived from an EMBL/GenBank/DDBJ whole genome shotgun (WGS) entry which is preliminary data.</text>
</comment>
<sequence length="177" mass="19752">MAVGVRSDAPAGQGALADVAGWLLRPAAVEDVEVIAELRAEVMRPDLERLGRYDEYRVRQRFRDSFSEQHTSIIMVDDELAGCITIRPAEDRLWLEHFYLAPRLQGRGLGSVVLRTALEQADAQGATVALNVLQGSNARRLYERHGFVLESEDPVDVFMIRPPSTPRTPDRRISAVS</sequence>
<dbReference type="AlphaFoldDB" id="A0A4V2MAB3"/>
<evidence type="ECO:0000256" key="2">
    <source>
        <dbReference type="ARBA" id="ARBA00023315"/>
    </source>
</evidence>
<dbReference type="InterPro" id="IPR000182">
    <property type="entry name" value="GNAT_dom"/>
</dbReference>
<dbReference type="GO" id="GO:0016747">
    <property type="term" value="F:acyltransferase activity, transferring groups other than amino-acyl groups"/>
    <property type="evidence" value="ECO:0007669"/>
    <property type="project" value="InterPro"/>
</dbReference>
<reference evidence="4 5" key="1">
    <citation type="submission" date="2019-02" db="EMBL/GenBank/DDBJ databases">
        <title>Kribbella capetownensis sp. nov. and Kribbella speibonae sp. nov., isolated from soil.</title>
        <authorList>
            <person name="Curtis S.M."/>
            <person name="Norton I."/>
            <person name="Everest G.J."/>
            <person name="Meyers P.R."/>
        </authorList>
    </citation>
    <scope>NUCLEOTIDE SEQUENCE [LARGE SCALE GENOMIC DNA]</scope>
    <source>
        <strain evidence="4 5">NRRL B-24813</strain>
    </source>
</reference>
<keyword evidence="5" id="KW-1185">Reference proteome</keyword>
<evidence type="ECO:0000313" key="4">
    <source>
        <dbReference type="EMBL" id="TCC58652.1"/>
    </source>
</evidence>
<organism evidence="4 5">
    <name type="scientific">Kribbella pittospori</name>
    <dbReference type="NCBI Taxonomy" id="722689"/>
    <lineage>
        <taxon>Bacteria</taxon>
        <taxon>Bacillati</taxon>
        <taxon>Actinomycetota</taxon>
        <taxon>Actinomycetes</taxon>
        <taxon>Propionibacteriales</taxon>
        <taxon>Kribbellaceae</taxon>
        <taxon>Kribbella</taxon>
    </lineage>
</organism>
<evidence type="ECO:0000256" key="1">
    <source>
        <dbReference type="ARBA" id="ARBA00022679"/>
    </source>
</evidence>
<dbReference type="Gene3D" id="3.40.630.30">
    <property type="match status" value="1"/>
</dbReference>
<accession>A0A4V2MAB3</accession>
<dbReference type="Pfam" id="PF00583">
    <property type="entry name" value="Acetyltransf_1"/>
    <property type="match status" value="1"/>
</dbReference>
<proteinExistence type="predicted"/>
<keyword evidence="2" id="KW-0012">Acyltransferase</keyword>
<dbReference type="InterPro" id="IPR016181">
    <property type="entry name" value="Acyl_CoA_acyltransferase"/>
</dbReference>
<keyword evidence="1 4" id="KW-0808">Transferase</keyword>
<dbReference type="InterPro" id="IPR050832">
    <property type="entry name" value="Bact_Acetyltransf"/>
</dbReference>
<dbReference type="EMBL" id="SJKB01000008">
    <property type="protein sequence ID" value="TCC58652.1"/>
    <property type="molecule type" value="Genomic_DNA"/>
</dbReference>
<dbReference type="SUPFAM" id="SSF55729">
    <property type="entry name" value="Acyl-CoA N-acyltransferases (Nat)"/>
    <property type="match status" value="1"/>
</dbReference>
<evidence type="ECO:0000259" key="3">
    <source>
        <dbReference type="PROSITE" id="PS51186"/>
    </source>
</evidence>
<dbReference type="OrthoDB" id="9803233at2"/>
<evidence type="ECO:0000313" key="5">
    <source>
        <dbReference type="Proteomes" id="UP000291144"/>
    </source>
</evidence>